<evidence type="ECO:0000313" key="1">
    <source>
        <dbReference type="EMBL" id="THH04562.1"/>
    </source>
</evidence>
<reference evidence="1 2" key="1">
    <citation type="submission" date="2019-02" db="EMBL/GenBank/DDBJ databases">
        <title>Genome sequencing of the rare red list fungi Bondarzewia mesenterica.</title>
        <authorList>
            <person name="Buettner E."/>
            <person name="Kellner H."/>
        </authorList>
    </citation>
    <scope>NUCLEOTIDE SEQUENCE [LARGE SCALE GENOMIC DNA]</scope>
    <source>
        <strain evidence="1 2">DSM 108281</strain>
    </source>
</reference>
<proteinExistence type="predicted"/>
<dbReference type="EMBL" id="SGPL01001139">
    <property type="protein sequence ID" value="THH04562.1"/>
    <property type="molecule type" value="Genomic_DNA"/>
</dbReference>
<feature type="non-terminal residue" evidence="1">
    <location>
        <position position="1"/>
    </location>
</feature>
<keyword evidence="2" id="KW-1185">Reference proteome</keyword>
<evidence type="ECO:0000313" key="2">
    <source>
        <dbReference type="Proteomes" id="UP000310158"/>
    </source>
</evidence>
<name>A0A4S4L016_9AGAM</name>
<comment type="caution">
    <text evidence="1">The sequence shown here is derived from an EMBL/GenBank/DDBJ whole genome shotgun (WGS) entry which is preliminary data.</text>
</comment>
<protein>
    <recommendedName>
        <fullName evidence="3">Aminoglycoside phosphotransferase domain-containing protein</fullName>
    </recommendedName>
</protein>
<organism evidence="1 2">
    <name type="scientific">Bondarzewia mesenterica</name>
    <dbReference type="NCBI Taxonomy" id="1095465"/>
    <lineage>
        <taxon>Eukaryota</taxon>
        <taxon>Fungi</taxon>
        <taxon>Dikarya</taxon>
        <taxon>Basidiomycota</taxon>
        <taxon>Agaricomycotina</taxon>
        <taxon>Agaricomycetes</taxon>
        <taxon>Russulales</taxon>
        <taxon>Bondarzewiaceae</taxon>
        <taxon>Bondarzewia</taxon>
    </lineage>
</organism>
<dbReference type="Proteomes" id="UP000310158">
    <property type="component" value="Unassembled WGS sequence"/>
</dbReference>
<accession>A0A4S4L016</accession>
<dbReference type="InterPro" id="IPR051035">
    <property type="entry name" value="Mito_inheritance_9"/>
</dbReference>
<evidence type="ECO:0008006" key="3">
    <source>
        <dbReference type="Google" id="ProtNLM"/>
    </source>
</evidence>
<dbReference type="PANTHER" id="PTHR36091:SF1">
    <property type="entry name" value="ALTERED INHERITANCE OF MITOCHONDRIA PROTEIN 9, MITOCHONDRIAL"/>
    <property type="match status" value="1"/>
</dbReference>
<dbReference type="GO" id="GO:0005739">
    <property type="term" value="C:mitochondrion"/>
    <property type="evidence" value="ECO:0007669"/>
    <property type="project" value="TreeGrafter"/>
</dbReference>
<dbReference type="OrthoDB" id="2785096at2759"/>
<dbReference type="PANTHER" id="PTHR36091">
    <property type="entry name" value="ALTERED INHERITANCE OF MITOCHONDRIA PROTEIN 9, MITOCHONDRIAL"/>
    <property type="match status" value="1"/>
</dbReference>
<dbReference type="AlphaFoldDB" id="A0A4S4L016"/>
<sequence length="255" mass="28759">PDMHSFLLAAVNLERAWLHRHASRNVSPRGRCFPFHDISTHLKVLDMCAKAIPHIVLPPSLCSPTLWHPNISHSNLLIAPTGPAEIRGLVDWQNSIIAPYCMQAGFPEAFIYEGGLIDIPEGRVTPKLPSYVSTLSPEEQEVYHVHLKLAMRQKAYEQKVVEENLGRAITFLLPFSAQVGFSPSQVVRSWSNSVVPLRDSLVDVREEWKAVGSENVQCPISFTDEELRAHEREVQQCLRYEQSITSLDEDLGCEK</sequence>
<gene>
    <name evidence="1" type="ORF">EW146_g10144</name>
</gene>